<dbReference type="HOGENOM" id="CLU_037744_0_0_7"/>
<feature type="transmembrane region" description="Helical" evidence="1">
    <location>
        <begin position="350"/>
        <end position="371"/>
    </location>
</feature>
<gene>
    <name evidence="2" type="primary">atoE</name>
    <name evidence="2" type="ordered locus">Bd0245</name>
</gene>
<name>Q6MR54_BDEBA</name>
<reference evidence="2 3" key="1">
    <citation type="journal article" date="2004" name="Science">
        <title>A predator unmasked: life cycle of Bdellovibrio bacteriovorus from a genomic perspective.</title>
        <authorList>
            <person name="Rendulic S."/>
            <person name="Jagtap P."/>
            <person name="Rosinus A."/>
            <person name="Eppinger M."/>
            <person name="Baar C."/>
            <person name="Lanz C."/>
            <person name="Keller H."/>
            <person name="Lambert C."/>
            <person name="Evans K.J."/>
            <person name="Goesmann A."/>
            <person name="Meyer F."/>
            <person name="Sockett R.E."/>
            <person name="Schuster S.C."/>
        </authorList>
    </citation>
    <scope>NUCLEOTIDE SEQUENCE [LARGE SCALE GENOMIC DNA]</scope>
    <source>
        <strain evidence="3">ATCC 15356 / DSM 50701 / NCIMB 9529 / HD100</strain>
    </source>
</reference>
<dbReference type="eggNOG" id="COG2031">
    <property type="taxonomic scope" value="Bacteria"/>
</dbReference>
<dbReference type="InterPro" id="IPR006160">
    <property type="entry name" value="SCFA_transpt_AtoE"/>
</dbReference>
<feature type="transmembrane region" description="Helical" evidence="1">
    <location>
        <begin position="278"/>
        <end position="296"/>
    </location>
</feature>
<accession>Q6MR54</accession>
<organism evidence="2 3">
    <name type="scientific">Bdellovibrio bacteriovorus (strain ATCC 15356 / DSM 50701 / NCIMB 9529 / HD100)</name>
    <dbReference type="NCBI Taxonomy" id="264462"/>
    <lineage>
        <taxon>Bacteria</taxon>
        <taxon>Pseudomonadati</taxon>
        <taxon>Bdellovibrionota</taxon>
        <taxon>Bdellovibrionia</taxon>
        <taxon>Bdellovibrionales</taxon>
        <taxon>Pseudobdellovibrionaceae</taxon>
        <taxon>Bdellovibrio</taxon>
    </lineage>
</organism>
<evidence type="ECO:0000313" key="2">
    <source>
        <dbReference type="EMBL" id="CAE77904.1"/>
    </source>
</evidence>
<dbReference type="PANTHER" id="PTHR41983">
    <property type="entry name" value="SHORT-CHAIN FATTY ACID TRANSPORTER-RELATED"/>
    <property type="match status" value="1"/>
</dbReference>
<keyword evidence="1" id="KW-0472">Membrane</keyword>
<keyword evidence="1" id="KW-1133">Transmembrane helix</keyword>
<feature type="transmembrane region" description="Helical" evidence="1">
    <location>
        <begin position="102"/>
        <end position="131"/>
    </location>
</feature>
<feature type="transmembrane region" description="Helical" evidence="1">
    <location>
        <begin position="308"/>
        <end position="330"/>
    </location>
</feature>
<feature type="transmembrane region" description="Helical" evidence="1">
    <location>
        <begin position="196"/>
        <end position="215"/>
    </location>
</feature>
<proteinExistence type="predicted"/>
<dbReference type="GO" id="GO:0005886">
    <property type="term" value="C:plasma membrane"/>
    <property type="evidence" value="ECO:0007669"/>
    <property type="project" value="TreeGrafter"/>
</dbReference>
<dbReference type="Pfam" id="PF02667">
    <property type="entry name" value="SCFA_trans"/>
    <property type="match status" value="1"/>
</dbReference>
<feature type="transmembrane region" description="Helical" evidence="1">
    <location>
        <begin position="432"/>
        <end position="453"/>
    </location>
</feature>
<evidence type="ECO:0000313" key="3">
    <source>
        <dbReference type="Proteomes" id="UP000008080"/>
    </source>
</evidence>
<dbReference type="STRING" id="264462.Bd0245"/>
<dbReference type="AlphaFoldDB" id="Q6MR54"/>
<feature type="transmembrane region" description="Helical" evidence="1">
    <location>
        <begin position="62"/>
        <end position="82"/>
    </location>
</feature>
<dbReference type="KEGG" id="bba:Bd0245"/>
<dbReference type="GeneID" id="93011381"/>
<dbReference type="Proteomes" id="UP000008080">
    <property type="component" value="Chromosome"/>
</dbReference>
<dbReference type="RefSeq" id="WP_011162845.1">
    <property type="nucleotide sequence ID" value="NC_005363.1"/>
</dbReference>
<feature type="transmembrane region" description="Helical" evidence="1">
    <location>
        <begin position="27"/>
        <end position="50"/>
    </location>
</feature>
<protein>
    <submittedName>
        <fullName evidence="2">Short-chain fatty acids transporter</fullName>
    </submittedName>
</protein>
<sequence>MNPARDNAFQKLIRFSVKLVNEYLPDPFIFCALLTFIVFAAAMPVTGMSFLETVNGWYEGFWGLLGFSMQMVLVLVLGHALANSRPCSSLLSSLASHLRTPGQAIVVVSLVSLLGSWFNWGFGLVIGALFAKEIAKKVKTVDYRLLIASAYSGFLIWHGGLSGSIPLTIATDGNLAKASNNVVTGMIPVSETLFSTYNLVIVIVLLVTVPLLNMFMHPRLEETVSVDPALLNDEVSDTENGNSTWADRIENSKWVSLILCALASVYIANYFFKKGLDLNLNIVNFIFLFLGILLHGTPRRYILAIRSAVISSSGIILQFPFYAGIMGLMVASGSSGVSLAGALSNVFVNISTVTTFPFFTFISAGIVNFFVPSGGGQWAVQAPIMLPAAQELGVSVAKTSMAIAWGDAWTNMIQPFWALPALGIAGLGARDIMGFCLIVLLYSGLVISAGFLFL</sequence>
<feature type="transmembrane region" description="Helical" evidence="1">
    <location>
        <begin position="254"/>
        <end position="272"/>
    </location>
</feature>
<dbReference type="EMBL" id="BX842646">
    <property type="protein sequence ID" value="CAE77904.1"/>
    <property type="molecule type" value="Genomic_DNA"/>
</dbReference>
<feature type="transmembrane region" description="Helical" evidence="1">
    <location>
        <begin position="143"/>
        <end position="160"/>
    </location>
</feature>
<keyword evidence="1" id="KW-0812">Transmembrane</keyword>
<dbReference type="PANTHER" id="PTHR41983:SF2">
    <property type="entry name" value="SHORT-CHAIN FATTY ACID TRANSPORTER-RELATED"/>
    <property type="match status" value="1"/>
</dbReference>
<evidence type="ECO:0000256" key="1">
    <source>
        <dbReference type="SAM" id="Phobius"/>
    </source>
</evidence>
<keyword evidence="3" id="KW-1185">Reference proteome</keyword>